<dbReference type="RefSeq" id="WP_369600891.1">
    <property type="nucleotide sequence ID" value="NZ_CP154858.1"/>
</dbReference>
<reference evidence="2" key="1">
    <citation type="submission" date="2024-05" db="EMBL/GenBank/DDBJ databases">
        <title>Genome sequencing of novel strain.</title>
        <authorList>
            <person name="Ganbat D."/>
            <person name="Ganbat S."/>
            <person name="Lee S.-J."/>
        </authorList>
    </citation>
    <scope>NUCLEOTIDE SEQUENCE</scope>
    <source>
        <strain evidence="2">SMD15-11</strain>
    </source>
</reference>
<keyword evidence="1" id="KW-0812">Transmembrane</keyword>
<organism evidence="2">
    <name type="scientific">Thermohahella caldifontis</name>
    <dbReference type="NCBI Taxonomy" id="3142973"/>
    <lineage>
        <taxon>Bacteria</taxon>
        <taxon>Pseudomonadati</taxon>
        <taxon>Pseudomonadota</taxon>
        <taxon>Gammaproteobacteria</taxon>
        <taxon>Oceanospirillales</taxon>
        <taxon>Hahellaceae</taxon>
        <taxon>Thermohahella</taxon>
    </lineage>
</organism>
<gene>
    <name evidence="2" type="ORF">AAIA72_13810</name>
</gene>
<dbReference type="KEGG" id="tcd:AAIA72_13810"/>
<sequence length="52" mass="5858">MLKDFTTMPVTHEAQKLYPIVFIILCNDGLFSALIMLSIPAGAGMRSVFIWR</sequence>
<evidence type="ECO:0000256" key="1">
    <source>
        <dbReference type="SAM" id="Phobius"/>
    </source>
</evidence>
<protein>
    <submittedName>
        <fullName evidence="2">Uncharacterized protein</fullName>
    </submittedName>
</protein>
<name>A0AB39UVB7_9GAMM</name>
<feature type="transmembrane region" description="Helical" evidence="1">
    <location>
        <begin position="20"/>
        <end position="43"/>
    </location>
</feature>
<dbReference type="EMBL" id="CP154858">
    <property type="protein sequence ID" value="XDT71867.1"/>
    <property type="molecule type" value="Genomic_DNA"/>
</dbReference>
<evidence type="ECO:0000313" key="2">
    <source>
        <dbReference type="EMBL" id="XDT71867.1"/>
    </source>
</evidence>
<dbReference type="AlphaFoldDB" id="A0AB39UVB7"/>
<keyword evidence="1" id="KW-1133">Transmembrane helix</keyword>
<keyword evidence="1" id="KW-0472">Membrane</keyword>
<accession>A0AB39UVB7</accession>
<proteinExistence type="predicted"/>